<feature type="compositionally biased region" description="Basic and acidic residues" evidence="1">
    <location>
        <begin position="342"/>
        <end position="352"/>
    </location>
</feature>
<evidence type="ECO:0000313" key="2">
    <source>
        <dbReference type="EMBL" id="VDI59429.1"/>
    </source>
</evidence>
<dbReference type="OrthoDB" id="6415470at2759"/>
<feature type="compositionally biased region" description="Basic and acidic residues" evidence="1">
    <location>
        <begin position="409"/>
        <end position="428"/>
    </location>
</feature>
<sequence length="549" mass="64330">MTLQTLCKATKSAVTAIYRPSFLSFSVRHLRNRGNSKRPSLSATEFKEFLDVDDEDPSEDVSLDDLVGGSDRRHFEEFITNVDFRDPDIRRDLERLEKLERNKLKKKIIERKYFKKTPEKNVLTWQAKEQMRYLNQEYPEEWTVDKLIESFPVSREGVIGILKSTYIPSDEREIRKHDDKALLNINDIKKMLAVDTETIDSEEKEELEDKILKIGSAAGIKDLPLTKVVTRRTIAAESKLLKPPKKIGPFTSMLMYYDRVVDGDTQIQDHKYVLLPEPVNAEDRQSMEVKGQENEQVEKVVNQTGNIELNLSDQKKSYKKEQKPRLISNSKEQKPRLISNSKEQKPRLISNSKDDLFVNKNNKLSQARQNRAADSFEEFQEKNNVKTNTINKYRKQKTDDSFSNFNFDTKPEYKERQNRFNKQPKDDSSFNFNFDIKPKNKFAGERLQQSNKSEPVNSELKNLQKENIKFADNYHGKKSFQKWNPKLEQYSQDSFGKVVTEKVPYTNRAFTESNEEMLPGRISRRRQTSFYQKGKTVYDEQGDFLYKVP</sequence>
<dbReference type="AlphaFoldDB" id="A0A8B6G6I5"/>
<name>A0A8B6G6I5_MYTGA</name>
<organism evidence="2 3">
    <name type="scientific">Mytilus galloprovincialis</name>
    <name type="common">Mediterranean mussel</name>
    <dbReference type="NCBI Taxonomy" id="29158"/>
    <lineage>
        <taxon>Eukaryota</taxon>
        <taxon>Metazoa</taxon>
        <taxon>Spiralia</taxon>
        <taxon>Lophotrochozoa</taxon>
        <taxon>Mollusca</taxon>
        <taxon>Bivalvia</taxon>
        <taxon>Autobranchia</taxon>
        <taxon>Pteriomorphia</taxon>
        <taxon>Mytilida</taxon>
        <taxon>Mytiloidea</taxon>
        <taxon>Mytilidae</taxon>
        <taxon>Mytilinae</taxon>
        <taxon>Mytilus</taxon>
    </lineage>
</organism>
<keyword evidence="3" id="KW-1185">Reference proteome</keyword>
<accession>A0A8B6G6I5</accession>
<comment type="caution">
    <text evidence="2">The sequence shown here is derived from an EMBL/GenBank/DDBJ whole genome shotgun (WGS) entry which is preliminary data.</text>
</comment>
<gene>
    <name evidence="2" type="ORF">MGAL_10B028238</name>
</gene>
<feature type="region of interest" description="Disordered" evidence="1">
    <location>
        <begin position="316"/>
        <end position="352"/>
    </location>
</feature>
<dbReference type="PANTHER" id="PTHR13475:SF3">
    <property type="entry name" value="NEUGRIN"/>
    <property type="match status" value="1"/>
</dbReference>
<dbReference type="Pfam" id="PF06413">
    <property type="entry name" value="Neugrin"/>
    <property type="match status" value="1"/>
</dbReference>
<evidence type="ECO:0000256" key="1">
    <source>
        <dbReference type="SAM" id="MobiDB-lite"/>
    </source>
</evidence>
<dbReference type="EMBL" id="UYJE01007941">
    <property type="protein sequence ID" value="VDI59429.1"/>
    <property type="molecule type" value="Genomic_DNA"/>
</dbReference>
<evidence type="ECO:0000313" key="3">
    <source>
        <dbReference type="Proteomes" id="UP000596742"/>
    </source>
</evidence>
<dbReference type="GO" id="GO:0005634">
    <property type="term" value="C:nucleus"/>
    <property type="evidence" value="ECO:0007669"/>
    <property type="project" value="TreeGrafter"/>
</dbReference>
<reference evidence="2" key="1">
    <citation type="submission" date="2018-11" db="EMBL/GenBank/DDBJ databases">
        <authorList>
            <person name="Alioto T."/>
            <person name="Alioto T."/>
        </authorList>
    </citation>
    <scope>NUCLEOTIDE SEQUENCE</scope>
</reference>
<dbReference type="Proteomes" id="UP000596742">
    <property type="component" value="Unassembled WGS sequence"/>
</dbReference>
<evidence type="ECO:0008006" key="4">
    <source>
        <dbReference type="Google" id="ProtNLM"/>
    </source>
</evidence>
<feature type="region of interest" description="Disordered" evidence="1">
    <location>
        <begin position="401"/>
        <end position="432"/>
    </location>
</feature>
<dbReference type="PANTHER" id="PTHR13475">
    <property type="entry name" value="NEUGRIN"/>
    <property type="match status" value="1"/>
</dbReference>
<proteinExistence type="predicted"/>
<protein>
    <recommendedName>
        <fullName evidence="4">Neugrin</fullName>
    </recommendedName>
</protein>
<dbReference type="InterPro" id="IPR010487">
    <property type="entry name" value="NGRN/Rrg9"/>
</dbReference>